<dbReference type="Pfam" id="PF08448">
    <property type="entry name" value="PAS_4"/>
    <property type="match status" value="2"/>
</dbReference>
<dbReference type="InterPro" id="IPR013655">
    <property type="entry name" value="PAS_fold_3"/>
</dbReference>
<dbReference type="SMART" id="SM00091">
    <property type="entry name" value="PAS"/>
    <property type="match status" value="3"/>
</dbReference>
<dbReference type="NCBIfam" id="TIGR00229">
    <property type="entry name" value="sensory_box"/>
    <property type="match status" value="3"/>
</dbReference>
<dbReference type="Gene3D" id="2.10.70.100">
    <property type="match status" value="1"/>
</dbReference>
<name>A0A511CEW6_9FLAO</name>
<feature type="domain" description="PAS" evidence="7">
    <location>
        <begin position="139"/>
        <end position="209"/>
    </location>
</feature>
<evidence type="ECO:0000256" key="2">
    <source>
        <dbReference type="ARBA" id="ARBA00012438"/>
    </source>
</evidence>
<accession>A0A511CEW6</accession>
<evidence type="ECO:0000256" key="6">
    <source>
        <dbReference type="SAM" id="Coils"/>
    </source>
</evidence>
<keyword evidence="5" id="KW-0418">Kinase</keyword>
<dbReference type="InterPro" id="IPR013656">
    <property type="entry name" value="PAS_4"/>
</dbReference>
<evidence type="ECO:0000313" key="10">
    <source>
        <dbReference type="Proteomes" id="UP000321579"/>
    </source>
</evidence>
<comment type="catalytic activity">
    <reaction evidence="1">
        <text>ATP + protein L-histidine = ADP + protein N-phospho-L-histidine.</text>
        <dbReference type="EC" id="2.7.13.3"/>
    </reaction>
</comment>
<dbReference type="PANTHER" id="PTHR43304:SF1">
    <property type="entry name" value="PAC DOMAIN-CONTAINING PROTEIN"/>
    <property type="match status" value="1"/>
</dbReference>
<evidence type="ECO:0000256" key="3">
    <source>
        <dbReference type="ARBA" id="ARBA00022553"/>
    </source>
</evidence>
<evidence type="ECO:0000313" key="9">
    <source>
        <dbReference type="EMBL" id="GEL11167.1"/>
    </source>
</evidence>
<dbReference type="InterPro" id="IPR000014">
    <property type="entry name" value="PAS"/>
</dbReference>
<comment type="caution">
    <text evidence="9">The sequence shown here is derived from an EMBL/GenBank/DDBJ whole genome shotgun (WGS) entry which is preliminary data.</text>
</comment>
<feature type="domain" description="PAS" evidence="7">
    <location>
        <begin position="256"/>
        <end position="303"/>
    </location>
</feature>
<organism evidence="9 10">
    <name type="scientific">Flavobacterium glycines</name>
    <dbReference type="NCBI Taxonomy" id="551990"/>
    <lineage>
        <taxon>Bacteria</taxon>
        <taxon>Pseudomonadati</taxon>
        <taxon>Bacteroidota</taxon>
        <taxon>Flavobacteriia</taxon>
        <taxon>Flavobacteriales</taxon>
        <taxon>Flavobacteriaceae</taxon>
        <taxon>Flavobacterium</taxon>
    </lineage>
</organism>
<dbReference type="CDD" id="cd00130">
    <property type="entry name" value="PAS"/>
    <property type="match status" value="3"/>
</dbReference>
<dbReference type="InterPro" id="IPR000700">
    <property type="entry name" value="PAS-assoc_C"/>
</dbReference>
<dbReference type="EMBL" id="BJVF01000002">
    <property type="protein sequence ID" value="GEL11167.1"/>
    <property type="molecule type" value="Genomic_DNA"/>
</dbReference>
<feature type="domain" description="PAC" evidence="8">
    <location>
        <begin position="450"/>
        <end position="502"/>
    </location>
</feature>
<dbReference type="Gene3D" id="3.30.450.20">
    <property type="entry name" value="PAS domain"/>
    <property type="match status" value="4"/>
</dbReference>
<dbReference type="SUPFAM" id="SSF47384">
    <property type="entry name" value="Homodimeric domain of signal transducing histidine kinase"/>
    <property type="match status" value="1"/>
</dbReference>
<dbReference type="InterPro" id="IPR001610">
    <property type="entry name" value="PAC"/>
</dbReference>
<feature type="domain" description="PAS" evidence="7">
    <location>
        <begin position="373"/>
        <end position="445"/>
    </location>
</feature>
<dbReference type="InterPro" id="IPR035965">
    <property type="entry name" value="PAS-like_dom_sf"/>
</dbReference>
<dbReference type="EC" id="2.7.13.3" evidence="2"/>
<dbReference type="SUPFAM" id="SSF55785">
    <property type="entry name" value="PYP-like sensor domain (PAS domain)"/>
    <property type="match status" value="4"/>
</dbReference>
<evidence type="ECO:0000256" key="5">
    <source>
        <dbReference type="ARBA" id="ARBA00022777"/>
    </source>
</evidence>
<dbReference type="PROSITE" id="PS50112">
    <property type="entry name" value="PAS"/>
    <property type="match status" value="3"/>
</dbReference>
<dbReference type="PROSITE" id="PS50113">
    <property type="entry name" value="PAC"/>
    <property type="match status" value="1"/>
</dbReference>
<sequence>MKSKVQIVEKMKEKKQDFKSFFYQQASKLARIGSWEFDMVNKKVYWSTIVHELHETNPKTFIPVLETALSFYREDFQPIVNEIVQESIKTGAAFDFEAVIITKKKKERWVRAIGNVEMIEGKCQRIYGSFQDIHASKSHELQIREILGSISDAFYAVDKNWKFTYFNKEAENLLCKKADDVLGKNIWELFPTGANTTLRKIYQRVARTKNTESFEYYYPEDGKWYEINAYPSQGGVSAYFKNVDERKQAAEKLEKAYQEKIDILESIGDAFFNVNKDWVVTYWNKETEKVLGRKRDAIIGKNLWDEYPDVIETDFYRQYHKAMETQENLDFEEYYPALNMWLEVTVYPSSCGLSVYFKDITLRKETDIRLLQSNERFEKVAEATNDAIWDWNILENTLYWGAGFKNLFGYQIEKTTPTLESWTNHIHPEDREWVLKSIYGVLEKPDQSNWIAEYRYQINDGTFADVIDRGIVIRDEKGNPIRMVGAMNDITERKNFEISRSRYVNQIEIQNEKLKNIAWTQSHIVRAPLARMLGIMNAIEDNNKNLDNTLMWLKHLRDSANELDEIIKDLVDKARSLTEENNT</sequence>
<evidence type="ECO:0000259" key="7">
    <source>
        <dbReference type="PROSITE" id="PS50112"/>
    </source>
</evidence>
<dbReference type="InterPro" id="IPR036097">
    <property type="entry name" value="HisK_dim/P_sf"/>
</dbReference>
<evidence type="ECO:0000256" key="4">
    <source>
        <dbReference type="ARBA" id="ARBA00022679"/>
    </source>
</evidence>
<dbReference type="OrthoDB" id="9124519at2"/>
<dbReference type="PANTHER" id="PTHR43304">
    <property type="entry name" value="PHYTOCHROME-LIKE PROTEIN CPH1"/>
    <property type="match status" value="1"/>
</dbReference>
<keyword evidence="4" id="KW-0808">Transferase</keyword>
<dbReference type="SMART" id="SM00086">
    <property type="entry name" value="PAC"/>
    <property type="match status" value="2"/>
</dbReference>
<reference evidence="9 10" key="1">
    <citation type="submission" date="2019-07" db="EMBL/GenBank/DDBJ databases">
        <title>Whole genome shotgun sequence of Flavobacterium glycines NBRC 105008.</title>
        <authorList>
            <person name="Hosoyama A."/>
            <person name="Uohara A."/>
            <person name="Ohji S."/>
            <person name="Ichikawa N."/>
        </authorList>
    </citation>
    <scope>NUCLEOTIDE SEQUENCE [LARGE SCALE GENOMIC DNA]</scope>
    <source>
        <strain evidence="9 10">NBRC 105008</strain>
    </source>
</reference>
<dbReference type="Proteomes" id="UP000321579">
    <property type="component" value="Unassembled WGS sequence"/>
</dbReference>
<protein>
    <recommendedName>
        <fullName evidence="2">histidine kinase</fullName>
        <ecNumber evidence="2">2.7.13.3</ecNumber>
    </recommendedName>
</protein>
<keyword evidence="3" id="KW-0597">Phosphoprotein</keyword>
<feature type="coiled-coil region" evidence="6">
    <location>
        <begin position="553"/>
        <end position="580"/>
    </location>
</feature>
<proteinExistence type="predicted"/>
<dbReference type="Pfam" id="PF08447">
    <property type="entry name" value="PAS_3"/>
    <property type="match status" value="2"/>
</dbReference>
<keyword evidence="6" id="KW-0175">Coiled coil</keyword>
<dbReference type="AlphaFoldDB" id="A0A511CEW6"/>
<dbReference type="InterPro" id="IPR052162">
    <property type="entry name" value="Sensor_kinase/Photoreceptor"/>
</dbReference>
<dbReference type="GO" id="GO:0000155">
    <property type="term" value="F:phosphorelay sensor kinase activity"/>
    <property type="evidence" value="ECO:0007669"/>
    <property type="project" value="InterPro"/>
</dbReference>
<evidence type="ECO:0000256" key="1">
    <source>
        <dbReference type="ARBA" id="ARBA00000085"/>
    </source>
</evidence>
<evidence type="ECO:0000259" key="8">
    <source>
        <dbReference type="PROSITE" id="PS50113"/>
    </source>
</evidence>
<gene>
    <name evidence="9" type="ORF">FGL01_19060</name>
</gene>
<feature type="coiled-coil region" evidence="6">
    <location>
        <begin position="240"/>
        <end position="267"/>
    </location>
</feature>